<sequence length="59" mass="6901">MKLICDCGNEAEFNTIDEETGEEGMFFEDEGQYARINTFRFWEQHDQVGIICEKCGKMI</sequence>
<accession>A0A8S5U5S5</accession>
<name>A0A8S5U5S5_9CAUD</name>
<reference evidence="1" key="1">
    <citation type="journal article" date="2021" name="Proc. Natl. Acad. Sci. U.S.A.">
        <title>A Catalog of Tens of Thousands of Viruses from Human Metagenomes Reveals Hidden Associations with Chronic Diseases.</title>
        <authorList>
            <person name="Tisza M.J."/>
            <person name="Buck C.B."/>
        </authorList>
    </citation>
    <scope>NUCLEOTIDE SEQUENCE</scope>
    <source>
        <strain evidence="1">CteLh2</strain>
    </source>
</reference>
<dbReference type="EMBL" id="BK016017">
    <property type="protein sequence ID" value="DAF89803.1"/>
    <property type="molecule type" value="Genomic_DNA"/>
</dbReference>
<proteinExistence type="predicted"/>
<evidence type="ECO:0000313" key="1">
    <source>
        <dbReference type="EMBL" id="DAF89803.1"/>
    </source>
</evidence>
<protein>
    <submittedName>
        <fullName evidence="1">Uncharacterized protein</fullName>
    </submittedName>
</protein>
<organism evidence="1">
    <name type="scientific">Siphoviridae sp. cteLh2</name>
    <dbReference type="NCBI Taxonomy" id="2825590"/>
    <lineage>
        <taxon>Viruses</taxon>
        <taxon>Duplodnaviria</taxon>
        <taxon>Heunggongvirae</taxon>
        <taxon>Uroviricota</taxon>
        <taxon>Caudoviricetes</taxon>
    </lineage>
</organism>